<keyword evidence="3" id="KW-1185">Reference proteome</keyword>
<dbReference type="InterPro" id="IPR016926">
    <property type="entry name" value="UCP029594"/>
</dbReference>
<feature type="transmembrane region" description="Helical" evidence="1">
    <location>
        <begin position="303"/>
        <end position="328"/>
    </location>
</feature>
<name>A0A330LRP9_9GAMM</name>
<feature type="transmembrane region" description="Helical" evidence="1">
    <location>
        <begin position="6"/>
        <end position="34"/>
    </location>
</feature>
<gene>
    <name evidence="2" type="ORF">MORIYA_2040</name>
</gene>
<feature type="transmembrane region" description="Helical" evidence="1">
    <location>
        <begin position="176"/>
        <end position="192"/>
    </location>
</feature>
<organism evidence="2 3">
    <name type="scientific">Moritella yayanosii</name>
    <dbReference type="NCBI Taxonomy" id="69539"/>
    <lineage>
        <taxon>Bacteria</taxon>
        <taxon>Pseudomonadati</taxon>
        <taxon>Pseudomonadota</taxon>
        <taxon>Gammaproteobacteria</taxon>
        <taxon>Alteromonadales</taxon>
        <taxon>Moritellaceae</taxon>
        <taxon>Moritella</taxon>
    </lineage>
</organism>
<reference evidence="3" key="1">
    <citation type="submission" date="2018-05" db="EMBL/GenBank/DDBJ databases">
        <authorList>
            <person name="Cea G.-C."/>
            <person name="William W."/>
        </authorList>
    </citation>
    <scope>NUCLEOTIDE SEQUENCE [LARGE SCALE GENOMIC DNA]</scope>
    <source>
        <strain evidence="3">DB21MT 5</strain>
    </source>
</reference>
<dbReference type="InterPro" id="IPR022604">
    <property type="entry name" value="DUF2955"/>
</dbReference>
<feature type="transmembrane region" description="Helical" evidence="1">
    <location>
        <begin position="198"/>
        <end position="220"/>
    </location>
</feature>
<evidence type="ECO:0000313" key="3">
    <source>
        <dbReference type="Proteomes" id="UP000250163"/>
    </source>
</evidence>
<feature type="transmembrane region" description="Helical" evidence="1">
    <location>
        <begin position="274"/>
        <end position="291"/>
    </location>
</feature>
<dbReference type="EMBL" id="LS483250">
    <property type="protein sequence ID" value="SQD78518.1"/>
    <property type="molecule type" value="Genomic_DNA"/>
</dbReference>
<feature type="transmembrane region" description="Helical" evidence="1">
    <location>
        <begin position="125"/>
        <end position="145"/>
    </location>
</feature>
<feature type="transmembrane region" description="Helical" evidence="1">
    <location>
        <begin position="96"/>
        <end position="113"/>
    </location>
</feature>
<dbReference type="KEGG" id="mya:MORIYA_2040"/>
<evidence type="ECO:0000256" key="1">
    <source>
        <dbReference type="SAM" id="Phobius"/>
    </source>
</evidence>
<keyword evidence="1" id="KW-1133">Transmembrane helix</keyword>
<sequence>MKTMRIWFACVFGLVLSMVFGWSYGFFAVLLPAFIIVRADDWHCSLITQMVFGIIWVTLEVNFISGFLQPYPFLMTVAVAMLFLSKCIAMTKPSGYLFGFTGLLVGSITLNFISYPNFDIEEFTLTLWVSALAIYPICALAYYLFPEPVREAEDRASHISNGAVQHDHIGLLRQTAMGWSISMLAFLIFQFGDLSDSLSAQASIFVVLTPMTFIGSMAAAKIRISGTFLGCLAGMAIQLGLSSWANNGLLFLMAYAIAAGFFARLLSLGGVKSGLGFSALAALSVPLTTAFQPGQQDAFFSILYRFSSITLAVILTSLAIWLTHCVLVRVIKSPAECR</sequence>
<dbReference type="PIRSF" id="PIRSF029594">
    <property type="entry name" value="UCP029594"/>
    <property type="match status" value="1"/>
</dbReference>
<feature type="transmembrane region" description="Helical" evidence="1">
    <location>
        <begin position="250"/>
        <end position="267"/>
    </location>
</feature>
<dbReference type="AlphaFoldDB" id="A0A330LRP9"/>
<accession>A0A330LRP9</accession>
<evidence type="ECO:0000313" key="2">
    <source>
        <dbReference type="EMBL" id="SQD78518.1"/>
    </source>
</evidence>
<dbReference type="OrthoDB" id="6799126at2"/>
<proteinExistence type="predicted"/>
<dbReference type="Proteomes" id="UP000250163">
    <property type="component" value="Chromosome MORIYA"/>
</dbReference>
<feature type="transmembrane region" description="Helical" evidence="1">
    <location>
        <begin position="227"/>
        <end position="244"/>
    </location>
</feature>
<protein>
    <submittedName>
        <fullName evidence="2">MFS transporter</fullName>
    </submittedName>
</protein>
<feature type="transmembrane region" description="Helical" evidence="1">
    <location>
        <begin position="46"/>
        <end position="65"/>
    </location>
</feature>
<dbReference type="Pfam" id="PF11168">
    <property type="entry name" value="DUF2955"/>
    <property type="match status" value="1"/>
</dbReference>
<keyword evidence="1" id="KW-0472">Membrane</keyword>
<keyword evidence="1" id="KW-0812">Transmembrane</keyword>